<gene>
    <name evidence="2" type="ORF">NC653_032760</name>
</gene>
<dbReference type="GO" id="GO:0006396">
    <property type="term" value="P:RNA processing"/>
    <property type="evidence" value="ECO:0007669"/>
    <property type="project" value="InterPro"/>
</dbReference>
<name>A0AAD6LV03_9ROSI</name>
<dbReference type="GO" id="GO:0005737">
    <property type="term" value="C:cytoplasm"/>
    <property type="evidence" value="ECO:0007669"/>
    <property type="project" value="TreeGrafter"/>
</dbReference>
<dbReference type="GO" id="GO:0003726">
    <property type="term" value="F:double-stranded RNA adenosine deaminase activity"/>
    <property type="evidence" value="ECO:0007669"/>
    <property type="project" value="TreeGrafter"/>
</dbReference>
<evidence type="ECO:0000313" key="2">
    <source>
        <dbReference type="EMBL" id="KAJ6972287.1"/>
    </source>
</evidence>
<dbReference type="AlphaFoldDB" id="A0AAD6LV03"/>
<keyword evidence="3" id="KW-1185">Reference proteome</keyword>
<dbReference type="EMBL" id="JAQIZT010000014">
    <property type="protein sequence ID" value="KAJ6972287.1"/>
    <property type="molecule type" value="Genomic_DNA"/>
</dbReference>
<dbReference type="PANTHER" id="PTHR10910">
    <property type="entry name" value="EUKARYOTE SPECIFIC DSRNA BINDING PROTEIN"/>
    <property type="match status" value="1"/>
</dbReference>
<dbReference type="GO" id="GO:0003725">
    <property type="term" value="F:double-stranded RNA binding"/>
    <property type="evidence" value="ECO:0007669"/>
    <property type="project" value="TreeGrafter"/>
</dbReference>
<dbReference type="GO" id="GO:0005730">
    <property type="term" value="C:nucleolus"/>
    <property type="evidence" value="ECO:0007669"/>
    <property type="project" value="TreeGrafter"/>
</dbReference>
<dbReference type="Pfam" id="PF02137">
    <property type="entry name" value="A_deamin"/>
    <property type="match status" value="1"/>
</dbReference>
<dbReference type="Proteomes" id="UP001164929">
    <property type="component" value="Chromosome 14"/>
</dbReference>
<sequence length="163" mass="18204">MNTDIPNPSYSTEKQWGEKVSEKVMSAYKSLPKKGKPQGCEVTVLASFLLSSPSQELEVVALGTGTKCVGRSLLSNRGDIVNDSHAEIIARRALIRFFYAEILHIIRGSSEDGCNNGSKEVKINDGSNWIFELEQHGCSEEKFKLREGWQLHLYISQLPCNSR</sequence>
<dbReference type="GO" id="GO:0008251">
    <property type="term" value="F:tRNA-specific adenosine deaminase activity"/>
    <property type="evidence" value="ECO:0007669"/>
    <property type="project" value="TreeGrafter"/>
</dbReference>
<proteinExistence type="predicted"/>
<accession>A0AAD6LV03</accession>
<protein>
    <recommendedName>
        <fullName evidence="1">A to I editase domain-containing protein</fullName>
    </recommendedName>
</protein>
<dbReference type="GO" id="GO:0006382">
    <property type="term" value="P:adenosine to inosine editing"/>
    <property type="evidence" value="ECO:0007669"/>
    <property type="project" value="TreeGrafter"/>
</dbReference>
<dbReference type="InterPro" id="IPR002466">
    <property type="entry name" value="A_deamin"/>
</dbReference>
<dbReference type="PANTHER" id="PTHR10910:SF62">
    <property type="entry name" value="AT07585P-RELATED"/>
    <property type="match status" value="1"/>
</dbReference>
<organism evidence="2 3">
    <name type="scientific">Populus alba x Populus x berolinensis</name>
    <dbReference type="NCBI Taxonomy" id="444605"/>
    <lineage>
        <taxon>Eukaryota</taxon>
        <taxon>Viridiplantae</taxon>
        <taxon>Streptophyta</taxon>
        <taxon>Embryophyta</taxon>
        <taxon>Tracheophyta</taxon>
        <taxon>Spermatophyta</taxon>
        <taxon>Magnoliopsida</taxon>
        <taxon>eudicotyledons</taxon>
        <taxon>Gunneridae</taxon>
        <taxon>Pentapetalae</taxon>
        <taxon>rosids</taxon>
        <taxon>fabids</taxon>
        <taxon>Malpighiales</taxon>
        <taxon>Salicaceae</taxon>
        <taxon>Saliceae</taxon>
        <taxon>Populus</taxon>
    </lineage>
</organism>
<dbReference type="PROSITE" id="PS50141">
    <property type="entry name" value="A_DEAMIN_EDITASE"/>
    <property type="match status" value="1"/>
</dbReference>
<feature type="domain" description="A to I editase" evidence="1">
    <location>
        <begin position="61"/>
        <end position="163"/>
    </location>
</feature>
<comment type="caution">
    <text evidence="2">The sequence shown here is derived from an EMBL/GenBank/DDBJ whole genome shotgun (WGS) entry which is preliminary data.</text>
</comment>
<evidence type="ECO:0000313" key="3">
    <source>
        <dbReference type="Proteomes" id="UP001164929"/>
    </source>
</evidence>
<evidence type="ECO:0000259" key="1">
    <source>
        <dbReference type="PROSITE" id="PS50141"/>
    </source>
</evidence>
<reference evidence="2" key="1">
    <citation type="journal article" date="2023" name="Mol. Ecol. Resour.">
        <title>Chromosome-level genome assembly of a triploid poplar Populus alba 'Berolinensis'.</title>
        <authorList>
            <person name="Chen S."/>
            <person name="Yu Y."/>
            <person name="Wang X."/>
            <person name="Wang S."/>
            <person name="Zhang T."/>
            <person name="Zhou Y."/>
            <person name="He R."/>
            <person name="Meng N."/>
            <person name="Wang Y."/>
            <person name="Liu W."/>
            <person name="Liu Z."/>
            <person name="Liu J."/>
            <person name="Guo Q."/>
            <person name="Huang H."/>
            <person name="Sederoff R.R."/>
            <person name="Wang G."/>
            <person name="Qu G."/>
            <person name="Chen S."/>
        </authorList>
    </citation>
    <scope>NUCLEOTIDE SEQUENCE</scope>
    <source>
        <strain evidence="2">SC-2020</strain>
    </source>
</reference>